<dbReference type="PANTHER" id="PTHR32009">
    <property type="entry name" value="TMV RESISTANCE PROTEIN N-LIKE"/>
    <property type="match status" value="1"/>
</dbReference>
<name>A0AAU9RPC5_THLAR</name>
<evidence type="ECO:0000313" key="4">
    <source>
        <dbReference type="Proteomes" id="UP000836841"/>
    </source>
</evidence>
<sequence length="307" mass="35396">MKVQVRDNARALAPPSLYTMNVRPQHQVFVNFRGDELRCGFVSHLVEALKRHGTNVFIDKFEKKGEDLTNLFVRIEESTIALVIFSRRYTESTWCLDELVKIKQRADQGLLKVIPIFFKVEPVTVKQLRGAFGDQFRDRVWEYRCDKPRVQRWKEALASLSCKIGLTFNKKSKESKFVRIIVNEVDKMIRGQEDFVVSPSSRTREGDVVRENSNIANQIQVVSKGYMELESENSVLRAQIVDLRERLQAQNSIIDIMEGAMGEVYTVPDLVEGVMGEVYTVPHFLTNPWQMSYSSQPTLSPADTFYF</sequence>
<dbReference type="PROSITE" id="PS50104">
    <property type="entry name" value="TIR"/>
    <property type="match status" value="1"/>
</dbReference>
<keyword evidence="1" id="KW-0520">NAD</keyword>
<evidence type="ECO:0000256" key="1">
    <source>
        <dbReference type="ARBA" id="ARBA00023027"/>
    </source>
</evidence>
<dbReference type="Pfam" id="PF01582">
    <property type="entry name" value="TIR"/>
    <property type="match status" value="1"/>
</dbReference>
<feature type="domain" description="TIR" evidence="2">
    <location>
        <begin position="24"/>
        <end position="189"/>
    </location>
</feature>
<gene>
    <name evidence="3" type="ORF">TAV2_LOCUS6756</name>
</gene>
<dbReference type="AlphaFoldDB" id="A0AAU9RPC5"/>
<dbReference type="SMART" id="SM00255">
    <property type="entry name" value="TIR"/>
    <property type="match status" value="1"/>
</dbReference>
<dbReference type="PANTHER" id="PTHR32009:SF81">
    <property type="entry name" value="TIR DOMAIN-CONTAINING PROTEIN"/>
    <property type="match status" value="1"/>
</dbReference>
<reference evidence="3 4" key="1">
    <citation type="submission" date="2022-03" db="EMBL/GenBank/DDBJ databases">
        <authorList>
            <person name="Nunn A."/>
            <person name="Chopra R."/>
            <person name="Nunn A."/>
            <person name="Contreras Garrido A."/>
        </authorList>
    </citation>
    <scope>NUCLEOTIDE SEQUENCE [LARGE SCALE GENOMIC DNA]</scope>
</reference>
<accession>A0AAU9RPC5</accession>
<dbReference type="InterPro" id="IPR000157">
    <property type="entry name" value="TIR_dom"/>
</dbReference>
<proteinExistence type="predicted"/>
<dbReference type="Gene3D" id="3.40.50.10140">
    <property type="entry name" value="Toll/interleukin-1 receptor homology (TIR) domain"/>
    <property type="match status" value="1"/>
</dbReference>
<organism evidence="3 4">
    <name type="scientific">Thlaspi arvense</name>
    <name type="common">Field penny-cress</name>
    <dbReference type="NCBI Taxonomy" id="13288"/>
    <lineage>
        <taxon>Eukaryota</taxon>
        <taxon>Viridiplantae</taxon>
        <taxon>Streptophyta</taxon>
        <taxon>Embryophyta</taxon>
        <taxon>Tracheophyta</taxon>
        <taxon>Spermatophyta</taxon>
        <taxon>Magnoliopsida</taxon>
        <taxon>eudicotyledons</taxon>
        <taxon>Gunneridae</taxon>
        <taxon>Pentapetalae</taxon>
        <taxon>rosids</taxon>
        <taxon>malvids</taxon>
        <taxon>Brassicales</taxon>
        <taxon>Brassicaceae</taxon>
        <taxon>Thlaspideae</taxon>
        <taxon>Thlaspi</taxon>
    </lineage>
</organism>
<evidence type="ECO:0000313" key="3">
    <source>
        <dbReference type="EMBL" id="CAH2046355.1"/>
    </source>
</evidence>
<evidence type="ECO:0000259" key="2">
    <source>
        <dbReference type="PROSITE" id="PS50104"/>
    </source>
</evidence>
<dbReference type="InterPro" id="IPR035897">
    <property type="entry name" value="Toll_tir_struct_dom_sf"/>
</dbReference>
<dbReference type="Proteomes" id="UP000836841">
    <property type="component" value="Chromosome 2"/>
</dbReference>
<protein>
    <recommendedName>
        <fullName evidence="2">TIR domain-containing protein</fullName>
    </recommendedName>
</protein>
<dbReference type="FunFam" id="3.40.50.10140:FF:000007">
    <property type="entry name" value="Disease resistance protein (TIR-NBS-LRR class)"/>
    <property type="match status" value="1"/>
</dbReference>
<keyword evidence="4" id="KW-1185">Reference proteome</keyword>
<dbReference type="EMBL" id="OU466858">
    <property type="protein sequence ID" value="CAH2046355.1"/>
    <property type="molecule type" value="Genomic_DNA"/>
</dbReference>
<dbReference type="GO" id="GO:0007165">
    <property type="term" value="P:signal transduction"/>
    <property type="evidence" value="ECO:0007669"/>
    <property type="project" value="InterPro"/>
</dbReference>
<dbReference type="SUPFAM" id="SSF52200">
    <property type="entry name" value="Toll/Interleukin receptor TIR domain"/>
    <property type="match status" value="1"/>
</dbReference>